<dbReference type="Pfam" id="PF07681">
    <property type="entry name" value="DoxX"/>
    <property type="match status" value="1"/>
</dbReference>
<evidence type="ECO:0000313" key="8">
    <source>
        <dbReference type="EMBL" id="MFC5848680.1"/>
    </source>
</evidence>
<dbReference type="Proteomes" id="UP001595979">
    <property type="component" value="Unassembled WGS sequence"/>
</dbReference>
<evidence type="ECO:0000256" key="4">
    <source>
        <dbReference type="ARBA" id="ARBA00022692"/>
    </source>
</evidence>
<comment type="subcellular location">
    <subcellularLocation>
        <location evidence="1">Cell membrane</location>
        <topology evidence="1">Multi-pass membrane protein</topology>
    </subcellularLocation>
</comment>
<dbReference type="EMBL" id="JBHSOH010000009">
    <property type="protein sequence ID" value="MFC5848680.1"/>
    <property type="molecule type" value="Genomic_DNA"/>
</dbReference>
<reference evidence="9" key="1">
    <citation type="journal article" date="2019" name="Int. J. Syst. Evol. Microbiol.">
        <title>The Global Catalogue of Microorganisms (GCM) 10K type strain sequencing project: providing services to taxonomists for standard genome sequencing and annotation.</title>
        <authorList>
            <consortium name="The Broad Institute Genomics Platform"/>
            <consortium name="The Broad Institute Genome Sequencing Center for Infectious Disease"/>
            <person name="Wu L."/>
            <person name="Ma J."/>
        </authorList>
    </citation>
    <scope>NUCLEOTIDE SEQUENCE [LARGE SCALE GENOMIC DNA]</scope>
    <source>
        <strain evidence="9">CGMCC 1.15053</strain>
    </source>
</reference>
<name>A0ABW1DKN4_9DEIO</name>
<feature type="transmembrane region" description="Helical" evidence="7">
    <location>
        <begin position="59"/>
        <end position="81"/>
    </location>
</feature>
<sequence length="143" mass="14672">MTTPTRTAQTPSRSATSQADLGLLLLRLAAGLVFVMHGYQKFFMNSVAGTAQFFGSIGVPLPGLAAPLVAGVELIGGLLLILGLFPRVVGALLAVNMLVAILLVHVKNGFFNPNGVEFPLLLLAASAALALTGAGRYALGKTA</sequence>
<dbReference type="PANTHER" id="PTHR33452">
    <property type="entry name" value="OXIDOREDUCTASE CATD-RELATED"/>
    <property type="match status" value="1"/>
</dbReference>
<feature type="transmembrane region" description="Helical" evidence="7">
    <location>
        <begin position="88"/>
        <end position="106"/>
    </location>
</feature>
<protein>
    <submittedName>
        <fullName evidence="8">DoxX family protein</fullName>
    </submittedName>
</protein>
<evidence type="ECO:0000256" key="6">
    <source>
        <dbReference type="ARBA" id="ARBA00023136"/>
    </source>
</evidence>
<keyword evidence="9" id="KW-1185">Reference proteome</keyword>
<keyword evidence="4 7" id="KW-0812">Transmembrane</keyword>
<dbReference type="InterPro" id="IPR032808">
    <property type="entry name" value="DoxX"/>
</dbReference>
<proteinExistence type="inferred from homology"/>
<evidence type="ECO:0000256" key="2">
    <source>
        <dbReference type="ARBA" id="ARBA00006679"/>
    </source>
</evidence>
<evidence type="ECO:0000256" key="3">
    <source>
        <dbReference type="ARBA" id="ARBA00022475"/>
    </source>
</evidence>
<accession>A0ABW1DKN4</accession>
<dbReference type="PANTHER" id="PTHR33452:SF1">
    <property type="entry name" value="INNER MEMBRANE PROTEIN YPHA-RELATED"/>
    <property type="match status" value="1"/>
</dbReference>
<dbReference type="InterPro" id="IPR051907">
    <property type="entry name" value="DoxX-like_oxidoreductase"/>
</dbReference>
<feature type="transmembrane region" description="Helical" evidence="7">
    <location>
        <begin position="21"/>
        <end position="39"/>
    </location>
</feature>
<organism evidence="8 9">
    <name type="scientific">Deinococcus petrolearius</name>
    <dbReference type="NCBI Taxonomy" id="1751295"/>
    <lineage>
        <taxon>Bacteria</taxon>
        <taxon>Thermotogati</taxon>
        <taxon>Deinococcota</taxon>
        <taxon>Deinococci</taxon>
        <taxon>Deinococcales</taxon>
        <taxon>Deinococcaceae</taxon>
        <taxon>Deinococcus</taxon>
    </lineage>
</organism>
<feature type="transmembrane region" description="Helical" evidence="7">
    <location>
        <begin position="118"/>
        <end position="139"/>
    </location>
</feature>
<gene>
    <name evidence="8" type="ORF">ACFPQ6_10185</name>
</gene>
<keyword evidence="3" id="KW-1003">Cell membrane</keyword>
<evidence type="ECO:0000256" key="7">
    <source>
        <dbReference type="SAM" id="Phobius"/>
    </source>
</evidence>
<keyword evidence="5 7" id="KW-1133">Transmembrane helix</keyword>
<evidence type="ECO:0000313" key="9">
    <source>
        <dbReference type="Proteomes" id="UP001595979"/>
    </source>
</evidence>
<evidence type="ECO:0000256" key="1">
    <source>
        <dbReference type="ARBA" id="ARBA00004651"/>
    </source>
</evidence>
<dbReference type="RefSeq" id="WP_380048956.1">
    <property type="nucleotide sequence ID" value="NZ_JBHSOH010000009.1"/>
</dbReference>
<comment type="similarity">
    <text evidence="2">Belongs to the DoxX family.</text>
</comment>
<keyword evidence="6 7" id="KW-0472">Membrane</keyword>
<comment type="caution">
    <text evidence="8">The sequence shown here is derived from an EMBL/GenBank/DDBJ whole genome shotgun (WGS) entry which is preliminary data.</text>
</comment>
<evidence type="ECO:0000256" key="5">
    <source>
        <dbReference type="ARBA" id="ARBA00022989"/>
    </source>
</evidence>